<name>A0ABV9LXY3_9ALTE</name>
<accession>A0ABV9LXY3</accession>
<dbReference type="EMBL" id="JBHSGU010000004">
    <property type="protein sequence ID" value="MFC4700726.1"/>
    <property type="molecule type" value="Genomic_DNA"/>
</dbReference>
<evidence type="ECO:0000313" key="1">
    <source>
        <dbReference type="EMBL" id="MFC4700726.1"/>
    </source>
</evidence>
<proteinExistence type="predicted"/>
<organism evidence="1 2">
    <name type="scientific">Glaciecola siphonariae</name>
    <dbReference type="NCBI Taxonomy" id="521012"/>
    <lineage>
        <taxon>Bacteria</taxon>
        <taxon>Pseudomonadati</taxon>
        <taxon>Pseudomonadota</taxon>
        <taxon>Gammaproteobacteria</taxon>
        <taxon>Alteromonadales</taxon>
        <taxon>Alteromonadaceae</taxon>
        <taxon>Glaciecola</taxon>
    </lineage>
</organism>
<dbReference type="Proteomes" id="UP001595897">
    <property type="component" value="Unassembled WGS sequence"/>
</dbReference>
<sequence>GALAGDVASTFRFGRYSEVTLAESKTLTRFYDNTNAFAKGRYMTDTSSLSSSTFLNRMGLALRPSWNGMTKQAHWTVPAGSTIYKGKAATQFPWIGGKTQYFVPNVSNVKRVSGN</sequence>
<reference evidence="2" key="1">
    <citation type="journal article" date="2019" name="Int. J. Syst. Evol. Microbiol.">
        <title>The Global Catalogue of Microorganisms (GCM) 10K type strain sequencing project: providing services to taxonomists for standard genome sequencing and annotation.</title>
        <authorList>
            <consortium name="The Broad Institute Genomics Platform"/>
            <consortium name="The Broad Institute Genome Sequencing Center for Infectious Disease"/>
            <person name="Wu L."/>
            <person name="Ma J."/>
        </authorList>
    </citation>
    <scope>NUCLEOTIDE SEQUENCE [LARGE SCALE GENOMIC DNA]</scope>
    <source>
        <strain evidence="2">KACC 12507</strain>
    </source>
</reference>
<gene>
    <name evidence="1" type="ORF">ACFO4O_11195</name>
</gene>
<evidence type="ECO:0000313" key="2">
    <source>
        <dbReference type="Proteomes" id="UP001595897"/>
    </source>
</evidence>
<protein>
    <submittedName>
        <fullName evidence="1">Uncharacterized protein</fullName>
    </submittedName>
</protein>
<keyword evidence="2" id="KW-1185">Reference proteome</keyword>
<feature type="non-terminal residue" evidence="1">
    <location>
        <position position="1"/>
    </location>
</feature>
<dbReference type="RefSeq" id="WP_382408534.1">
    <property type="nucleotide sequence ID" value="NZ_JBHSGU010000004.1"/>
</dbReference>
<comment type="caution">
    <text evidence="1">The sequence shown here is derived from an EMBL/GenBank/DDBJ whole genome shotgun (WGS) entry which is preliminary data.</text>
</comment>